<protein>
    <recommendedName>
        <fullName evidence="3">Phage tail protein</fullName>
    </recommendedName>
</protein>
<comment type="caution">
    <text evidence="1">The sequence shown here is derived from an EMBL/GenBank/DDBJ whole genome shotgun (WGS) entry which is preliminary data.</text>
</comment>
<proteinExistence type="predicted"/>
<dbReference type="EMBL" id="WKED01000036">
    <property type="protein sequence ID" value="MCF5108888.1"/>
    <property type="molecule type" value="Genomic_DNA"/>
</dbReference>
<reference evidence="1 2" key="1">
    <citation type="submission" date="2019-11" db="EMBL/GenBank/DDBJ databases">
        <title>Epiphytic Pseudomonas syringae from cherry orchards.</title>
        <authorList>
            <person name="Hulin M.T."/>
        </authorList>
    </citation>
    <scope>NUCLEOTIDE SEQUENCE [LARGE SCALE GENOMIC DNA]</scope>
    <source>
        <strain evidence="1 2">PA-6-5B</strain>
    </source>
</reference>
<dbReference type="Proteomes" id="UP000814003">
    <property type="component" value="Unassembled WGS sequence"/>
</dbReference>
<evidence type="ECO:0000313" key="1">
    <source>
        <dbReference type="EMBL" id="MCF5108888.1"/>
    </source>
</evidence>
<evidence type="ECO:0008006" key="3">
    <source>
        <dbReference type="Google" id="ProtNLM"/>
    </source>
</evidence>
<accession>A0ABS9FBK1</accession>
<keyword evidence="2" id="KW-1185">Reference proteome</keyword>
<organism evidence="1 2">
    <name type="scientific">Pseudomonas gessardii</name>
    <dbReference type="NCBI Taxonomy" id="78544"/>
    <lineage>
        <taxon>Bacteria</taxon>
        <taxon>Pseudomonadati</taxon>
        <taxon>Pseudomonadota</taxon>
        <taxon>Gammaproteobacteria</taxon>
        <taxon>Pseudomonadales</taxon>
        <taxon>Pseudomonadaceae</taxon>
        <taxon>Pseudomonas</taxon>
    </lineage>
</organism>
<evidence type="ECO:0000313" key="2">
    <source>
        <dbReference type="Proteomes" id="UP000814003"/>
    </source>
</evidence>
<name>A0ABS9FBK1_9PSED</name>
<sequence length="190" mass="21568">MPCSLVSFWKRVATSGPTVDGRVILPQELREIAETYSTAKFNRAMQDIEDSEDQDEQLLNQAAMREKALLQSGSVVEIANCYPQALYYQRNEVTDESWYYVRVDFPHDGDSVKNTFTSGQLTAASEFKRRLLGMAAGAMYTGSGQQLDKIMKDQLYGLKTVSTIDFIGYSKEHGAYHVHLELQFVRYPGW</sequence>
<gene>
    <name evidence="1" type="ORF">GIW56_18780</name>
</gene>